<accession>A0A917SBM1</accession>
<gene>
    <name evidence="2" type="ORF">GCM10011575_31260</name>
</gene>
<evidence type="ECO:0000256" key="1">
    <source>
        <dbReference type="SAM" id="MobiDB-lite"/>
    </source>
</evidence>
<name>A0A917SBM1_9ACTN</name>
<dbReference type="RefSeq" id="WP_188896315.1">
    <property type="nucleotide sequence ID" value="NZ_BMMZ01000008.1"/>
</dbReference>
<reference evidence="2" key="1">
    <citation type="journal article" date="2014" name="Int. J. Syst. Evol. Microbiol.">
        <title>Complete genome sequence of Corynebacterium casei LMG S-19264T (=DSM 44701T), isolated from a smear-ripened cheese.</title>
        <authorList>
            <consortium name="US DOE Joint Genome Institute (JGI-PGF)"/>
            <person name="Walter F."/>
            <person name="Albersmeier A."/>
            <person name="Kalinowski J."/>
            <person name="Ruckert C."/>
        </authorList>
    </citation>
    <scope>NUCLEOTIDE SEQUENCE</scope>
    <source>
        <strain evidence="2">CGMCC 4.7306</strain>
    </source>
</reference>
<evidence type="ECO:0000313" key="3">
    <source>
        <dbReference type="Proteomes" id="UP000613840"/>
    </source>
</evidence>
<dbReference type="AlphaFoldDB" id="A0A917SBM1"/>
<protein>
    <submittedName>
        <fullName evidence="2">Uncharacterized protein</fullName>
    </submittedName>
</protein>
<keyword evidence="3" id="KW-1185">Reference proteome</keyword>
<comment type="caution">
    <text evidence="2">The sequence shown here is derived from an EMBL/GenBank/DDBJ whole genome shotgun (WGS) entry which is preliminary data.</text>
</comment>
<proteinExistence type="predicted"/>
<dbReference type="EMBL" id="BMMZ01000008">
    <property type="protein sequence ID" value="GGL70543.1"/>
    <property type="molecule type" value="Genomic_DNA"/>
</dbReference>
<dbReference type="Proteomes" id="UP000613840">
    <property type="component" value="Unassembled WGS sequence"/>
</dbReference>
<feature type="region of interest" description="Disordered" evidence="1">
    <location>
        <begin position="349"/>
        <end position="368"/>
    </location>
</feature>
<reference evidence="2" key="2">
    <citation type="submission" date="2020-09" db="EMBL/GenBank/DDBJ databases">
        <authorList>
            <person name="Sun Q."/>
            <person name="Zhou Y."/>
        </authorList>
    </citation>
    <scope>NUCLEOTIDE SEQUENCE</scope>
    <source>
        <strain evidence="2">CGMCC 4.7306</strain>
    </source>
</reference>
<feature type="compositionally biased region" description="Basic and acidic residues" evidence="1">
    <location>
        <begin position="355"/>
        <end position="368"/>
    </location>
</feature>
<sequence length="368" mass="41502">MDQLVAQTITRATREEAQRQAADDLDTLRRQAVEAGRERSRTVFKISMIDDDSGTISYNRAGRLLRDWYLHVYINTLRSSLSQPSEVIDLSDRKETASLLEELRPNAAGAQAALAVRSAEMIAVSDAARAVASIAERLHHAGAVRAIHHAPEDRFDGDELRVHVIRHWYEHCYDDLVDRAVRARHPLEVDVRADDDQIVLALTAHEIRQIISSDGLSLAALELRTRELQQVDGDTQAIPSPTAVYARLAHRLSEAWNNMDETARAEWLDTSDQPVDRTNSDWSALDGGLQRELTGRYVQMQRHDLHQPDLSAPLSGLGVEEMARRLFNHSEVLAPRAITRLGSEPDLDRILPLAHEPDNDRRPMRRES</sequence>
<evidence type="ECO:0000313" key="2">
    <source>
        <dbReference type="EMBL" id="GGL70543.1"/>
    </source>
</evidence>
<organism evidence="2 3">
    <name type="scientific">Microlunatus endophyticus</name>
    <dbReference type="NCBI Taxonomy" id="1716077"/>
    <lineage>
        <taxon>Bacteria</taxon>
        <taxon>Bacillati</taxon>
        <taxon>Actinomycetota</taxon>
        <taxon>Actinomycetes</taxon>
        <taxon>Propionibacteriales</taxon>
        <taxon>Propionibacteriaceae</taxon>
        <taxon>Microlunatus</taxon>
    </lineage>
</organism>